<proteinExistence type="predicted"/>
<keyword evidence="5" id="KW-1185">Reference proteome</keyword>
<dbReference type="EMBL" id="CP140154">
    <property type="protein sequence ID" value="WQG86876.1"/>
    <property type="molecule type" value="Genomic_DNA"/>
</dbReference>
<reference evidence="2 4" key="1">
    <citation type="submission" date="2016-11" db="EMBL/GenBank/DDBJ databases">
        <authorList>
            <person name="Jaros S."/>
            <person name="Januszkiewicz K."/>
            <person name="Wedrychowicz H."/>
        </authorList>
    </citation>
    <scope>NUCLEOTIDE SEQUENCE [LARGE SCALE GENOMIC DNA]</scope>
    <source>
        <strain evidence="2 4">DSM 784</strain>
    </source>
</reference>
<dbReference type="Proteomes" id="UP000183788">
    <property type="component" value="Unassembled WGS sequence"/>
</dbReference>
<evidence type="ECO:0000313" key="2">
    <source>
        <dbReference type="EMBL" id="SFW90367.1"/>
    </source>
</evidence>
<name>A0A1K1T204_9BACT</name>
<evidence type="ECO:0000313" key="5">
    <source>
        <dbReference type="Proteomes" id="UP001326715"/>
    </source>
</evidence>
<gene>
    <name evidence="2" type="ORF">SAMN05661012_06599</name>
    <name evidence="3" type="ORF">SR876_18315</name>
</gene>
<reference evidence="3 5" key="2">
    <citation type="submission" date="2023-11" db="EMBL/GenBank/DDBJ databases">
        <title>MicrobeMod: A computational toolkit for identifying prokaryotic methylation and restriction-modification with nanopore sequencing.</title>
        <authorList>
            <person name="Crits-Christoph A."/>
            <person name="Kang S.C."/>
            <person name="Lee H."/>
            <person name="Ostrov N."/>
        </authorList>
    </citation>
    <scope>NUCLEOTIDE SEQUENCE [LARGE SCALE GENOMIC DNA]</scope>
    <source>
        <strain evidence="3 5">ATCC 23090</strain>
    </source>
</reference>
<dbReference type="EMBL" id="FPIZ01000048">
    <property type="protein sequence ID" value="SFW90367.1"/>
    <property type="molecule type" value="Genomic_DNA"/>
</dbReference>
<feature type="region of interest" description="Disordered" evidence="1">
    <location>
        <begin position="1"/>
        <end position="22"/>
    </location>
</feature>
<evidence type="ECO:0000313" key="4">
    <source>
        <dbReference type="Proteomes" id="UP000183788"/>
    </source>
</evidence>
<dbReference type="AlphaFoldDB" id="A0A1K1T204"/>
<accession>A0A1K1T204</accession>
<evidence type="ECO:0000313" key="3">
    <source>
        <dbReference type="EMBL" id="WQG86876.1"/>
    </source>
</evidence>
<evidence type="ECO:0000256" key="1">
    <source>
        <dbReference type="SAM" id="MobiDB-lite"/>
    </source>
</evidence>
<dbReference type="Proteomes" id="UP001326715">
    <property type="component" value="Chromosome"/>
</dbReference>
<sequence>MEGFVKNPKKERNKQEIDKVEKQKTIHTSRTMMFVELSKVMDHAIHDDIYIDSLNQNIVNKKTKNNQDKTTGYLKQLYGFNLSYQPFKFFKYFWQISAEKDKPLLTLLFAIGQDYLLGESYVVIASTKLGDKVTIEKIQENIEGHHPNKFSENTKRSLAQNIASSWKQAGFISGKVKNIRVQPEIGYHAVAYAFLLAYCNGDRGDFILTSKWVKALCLSDSHLREIAIDASKRDLLQYQFAGSVTAISFTNLFTKLGIDGIQS</sequence>
<organism evidence="2 4">
    <name type="scientific">Chitinophaga sancti</name>
    <dbReference type="NCBI Taxonomy" id="1004"/>
    <lineage>
        <taxon>Bacteria</taxon>
        <taxon>Pseudomonadati</taxon>
        <taxon>Bacteroidota</taxon>
        <taxon>Chitinophagia</taxon>
        <taxon>Chitinophagales</taxon>
        <taxon>Chitinophagaceae</taxon>
        <taxon>Chitinophaga</taxon>
    </lineage>
</organism>
<dbReference type="RefSeq" id="WP_218164137.1">
    <property type="nucleotide sequence ID" value="NZ_CP139972.1"/>
</dbReference>
<protein>
    <submittedName>
        <fullName evidence="2">Uncharacterized protein</fullName>
    </submittedName>
</protein>
<feature type="compositionally biased region" description="Basic and acidic residues" evidence="1">
    <location>
        <begin position="8"/>
        <end position="22"/>
    </location>
</feature>
<dbReference type="STRING" id="1004.SAMN05661012_06599"/>